<dbReference type="OrthoDB" id="17089at2759"/>
<proteinExistence type="predicted"/>
<feature type="region of interest" description="Disordered" evidence="1">
    <location>
        <begin position="1"/>
        <end position="73"/>
    </location>
</feature>
<evidence type="ECO:0000256" key="1">
    <source>
        <dbReference type="SAM" id="MobiDB-lite"/>
    </source>
</evidence>
<keyword evidence="3" id="KW-1185">Reference proteome</keyword>
<feature type="compositionally biased region" description="Polar residues" evidence="1">
    <location>
        <begin position="1"/>
        <end position="11"/>
    </location>
</feature>
<dbReference type="PANTHER" id="PTHR28106">
    <property type="entry name" value="MITOCHONDRIAL ATPASE COMPLEX SUBUNIT ATP10"/>
    <property type="match status" value="1"/>
</dbReference>
<dbReference type="EMBL" id="LGAV01000003">
    <property type="protein sequence ID" value="KOS14730.1"/>
    <property type="molecule type" value="Genomic_DNA"/>
</dbReference>
<dbReference type="VEuPathDB" id="FungiDB:Malapachy_0982"/>
<feature type="compositionally biased region" description="Polar residues" evidence="1">
    <location>
        <begin position="22"/>
        <end position="47"/>
    </location>
</feature>
<dbReference type="InterPro" id="IPR007849">
    <property type="entry name" value="ATP10"/>
</dbReference>
<evidence type="ECO:0000313" key="2">
    <source>
        <dbReference type="EMBL" id="KOS14730.1"/>
    </source>
</evidence>
<dbReference type="GeneID" id="28727369"/>
<dbReference type="GO" id="GO:0033615">
    <property type="term" value="P:mitochondrial proton-transporting ATP synthase complex assembly"/>
    <property type="evidence" value="ECO:0007669"/>
    <property type="project" value="TreeGrafter"/>
</dbReference>
<gene>
    <name evidence="2" type="ORF">Malapachy_0982</name>
</gene>
<dbReference type="Pfam" id="PF05176">
    <property type="entry name" value="ATP-synt_10"/>
    <property type="match status" value="1"/>
</dbReference>
<reference evidence="2 3" key="1">
    <citation type="submission" date="2015-07" db="EMBL/GenBank/DDBJ databases">
        <title>Draft Genome Sequence of Malassezia furfur CBS1878 and Malassezia pachydermatis CBS1879.</title>
        <authorList>
            <person name="Triana S."/>
            <person name="Ohm R."/>
            <person name="Gonzalez A."/>
            <person name="DeCock H."/>
            <person name="Restrepo S."/>
            <person name="Celis A."/>
        </authorList>
    </citation>
    <scope>NUCLEOTIDE SEQUENCE [LARGE SCALE GENOMIC DNA]</scope>
    <source>
        <strain evidence="2 3">CBS 1879</strain>
    </source>
</reference>
<dbReference type="Proteomes" id="UP000037751">
    <property type="component" value="Unassembled WGS sequence"/>
</dbReference>
<sequence length="307" mass="34307">MLTTSYSTNAAGKNDTTKRSTQDAQATTSTKFSPEPQTEPSYTSSVSEAAAEGNEKPLPFLSKPLGVSKRPTPERLSWGERHAEWFDRDARLEKRRLIVKEATRGYFHDFHEIRSHGGKTWRSPNTMIRADKALYFPDLEGTCLADKSKKHTSEMLFDRVSIVSIVTSKVSEEHTRSFYGPALERFRSNPHFQLVQINLQENSLKAYLISLFLSSLRSQVPADLQPTYLLCQQNMDLMREAMGLHNKHVGYTYLVGPDGKIRWAGSAFAEAEEALALVACTGVLLDRMAPGSRESRRRQSGSGGASS</sequence>
<dbReference type="STRING" id="77020.A0A0M8MVQ3"/>
<dbReference type="PANTHER" id="PTHR28106:SF1">
    <property type="entry name" value="MITOCHONDRIAL ATPASE COMPLEX SUBUNIT ATP10"/>
    <property type="match status" value="1"/>
</dbReference>
<protein>
    <submittedName>
        <fullName evidence="2">Uncharacterized protein</fullName>
    </submittedName>
</protein>
<dbReference type="AlphaFoldDB" id="A0A0M8MVQ3"/>
<organism evidence="2 3">
    <name type="scientific">Malassezia pachydermatis</name>
    <dbReference type="NCBI Taxonomy" id="77020"/>
    <lineage>
        <taxon>Eukaryota</taxon>
        <taxon>Fungi</taxon>
        <taxon>Dikarya</taxon>
        <taxon>Basidiomycota</taxon>
        <taxon>Ustilaginomycotina</taxon>
        <taxon>Malasseziomycetes</taxon>
        <taxon>Malasseziales</taxon>
        <taxon>Malasseziaceae</taxon>
        <taxon>Malassezia</taxon>
    </lineage>
</organism>
<dbReference type="GO" id="GO:0005743">
    <property type="term" value="C:mitochondrial inner membrane"/>
    <property type="evidence" value="ECO:0007669"/>
    <property type="project" value="TreeGrafter"/>
</dbReference>
<name>A0A0M8MVQ3_9BASI</name>
<evidence type="ECO:0000313" key="3">
    <source>
        <dbReference type="Proteomes" id="UP000037751"/>
    </source>
</evidence>
<accession>A0A0M8MVQ3</accession>
<comment type="caution">
    <text evidence="2">The sequence shown here is derived from an EMBL/GenBank/DDBJ whole genome shotgun (WGS) entry which is preliminary data.</text>
</comment>
<dbReference type="RefSeq" id="XP_017992362.1">
    <property type="nucleotide sequence ID" value="XM_018135494.1"/>
</dbReference>